<reference evidence="1" key="1">
    <citation type="submission" date="2013-05" db="EMBL/GenBank/DDBJ databases">
        <title>Draft genome sequences of six wheat associated Fusarium spp. isolates.</title>
        <authorList>
            <person name="Moolhuijzen P.M."/>
            <person name="Manners J.M."/>
            <person name="Wilcox S."/>
            <person name="Bellgard M.I."/>
            <person name="Gardiner D.M."/>
        </authorList>
    </citation>
    <scope>NUCLEOTIDE SEQUENCE</scope>
    <source>
        <strain evidence="1">CS3427</strain>
        <strain evidence="1">CS3427</strain>
    </source>
</reference>
<evidence type="ECO:0000313" key="1">
    <source>
        <dbReference type="EMBL" id="CEG02531.1"/>
    </source>
</evidence>
<protein>
    <submittedName>
        <fullName evidence="1">WGS project CBMD000000000 data, contig CS3427_c001149</fullName>
    </submittedName>
</protein>
<comment type="caution">
    <text evidence="1">The sequence shown here is derived from an EMBL/GenBank/DDBJ whole genome shotgun (WGS) entry which is preliminary data.</text>
</comment>
<organism evidence="1">
    <name type="scientific">Fusarium pseudograminearum CS3427</name>
    <dbReference type="NCBI Taxonomy" id="1318457"/>
    <lineage>
        <taxon>Eukaryota</taxon>
        <taxon>Fungi</taxon>
        <taxon>Dikarya</taxon>
        <taxon>Ascomycota</taxon>
        <taxon>Pezizomycotina</taxon>
        <taxon>Sordariomycetes</taxon>
        <taxon>Hypocreomycetidae</taxon>
        <taxon>Hypocreales</taxon>
        <taxon>Nectriaceae</taxon>
        <taxon>Fusarium</taxon>
    </lineage>
</organism>
<gene>
    <name evidence="1" type="ORF">BN847_0113070</name>
</gene>
<dbReference type="AlphaFoldDB" id="A0A096PC50"/>
<dbReference type="EMBL" id="CBMD010001147">
    <property type="protein sequence ID" value="CEG02531.1"/>
    <property type="molecule type" value="Genomic_DNA"/>
</dbReference>
<accession>A0A096PC50</accession>
<name>A0A096PC50_FUSPS</name>
<sequence>MSTSKLASEVAQKNKSHLSQVHISARADGGVLERAIICRRPIRCGSKIERGLFSRVLGNLQVSVPLLNCYQ</sequence>
<proteinExistence type="predicted"/>